<dbReference type="NCBIfam" id="TIGR01352">
    <property type="entry name" value="tonB_Cterm"/>
    <property type="match status" value="1"/>
</dbReference>
<comment type="caution">
    <text evidence="12">The sequence shown here is derived from an EMBL/GenBank/DDBJ whole genome shotgun (WGS) entry which is preliminary data.</text>
</comment>
<comment type="function">
    <text evidence="10">Interacts with outer membrane receptor proteins that carry out high-affinity binding and energy dependent uptake into the periplasmic space of specific substrates. It could act to transduce energy from the cytoplasmic membrane to specific energy-requiring processes in the outer membrane, resulting in the release into the periplasm of ligands bound by these outer membrane proteins.</text>
</comment>
<evidence type="ECO:0000256" key="9">
    <source>
        <dbReference type="ARBA" id="ARBA00023136"/>
    </source>
</evidence>
<keyword evidence="9" id="KW-0472">Membrane</keyword>
<organism evidence="12 13">
    <name type="scientific">Microbulbifer hydrolyticus</name>
    <dbReference type="NCBI Taxonomy" id="48074"/>
    <lineage>
        <taxon>Bacteria</taxon>
        <taxon>Pseudomonadati</taxon>
        <taxon>Pseudomonadota</taxon>
        <taxon>Gammaproteobacteria</taxon>
        <taxon>Cellvibrionales</taxon>
        <taxon>Microbulbiferaceae</taxon>
        <taxon>Microbulbifer</taxon>
    </lineage>
</organism>
<comment type="subcellular location">
    <subcellularLocation>
        <location evidence="1 10">Cell inner membrane</location>
        <topology evidence="1 10">Single-pass membrane protein</topology>
        <orientation evidence="1 10">Periplasmic side</orientation>
    </subcellularLocation>
</comment>
<dbReference type="SUPFAM" id="SSF74653">
    <property type="entry name" value="TolA/TonB C-terminal domain"/>
    <property type="match status" value="1"/>
</dbReference>
<evidence type="ECO:0000259" key="11">
    <source>
        <dbReference type="PROSITE" id="PS52015"/>
    </source>
</evidence>
<dbReference type="GO" id="GO:0015891">
    <property type="term" value="P:siderophore transport"/>
    <property type="evidence" value="ECO:0007669"/>
    <property type="project" value="InterPro"/>
</dbReference>
<dbReference type="InterPro" id="IPR051045">
    <property type="entry name" value="TonB-dependent_transducer"/>
</dbReference>
<gene>
    <name evidence="12" type="ORF">HNQ53_001370</name>
</gene>
<keyword evidence="3 10" id="KW-0813">Transport</keyword>
<keyword evidence="5 10" id="KW-0997">Cell inner membrane</keyword>
<keyword evidence="7 10" id="KW-0653">Protein transport</keyword>
<evidence type="ECO:0000256" key="10">
    <source>
        <dbReference type="RuleBase" id="RU362123"/>
    </source>
</evidence>
<keyword evidence="10" id="KW-0735">Signal-anchor</keyword>
<evidence type="ECO:0000256" key="8">
    <source>
        <dbReference type="ARBA" id="ARBA00022989"/>
    </source>
</evidence>
<dbReference type="InterPro" id="IPR003538">
    <property type="entry name" value="TonB"/>
</dbReference>
<dbReference type="InterPro" id="IPR037682">
    <property type="entry name" value="TonB_C"/>
</dbReference>
<dbReference type="Proteomes" id="UP000563601">
    <property type="component" value="Unassembled WGS sequence"/>
</dbReference>
<dbReference type="PROSITE" id="PS52015">
    <property type="entry name" value="TONB_CTD"/>
    <property type="match status" value="1"/>
</dbReference>
<evidence type="ECO:0000256" key="5">
    <source>
        <dbReference type="ARBA" id="ARBA00022519"/>
    </source>
</evidence>
<evidence type="ECO:0000313" key="13">
    <source>
        <dbReference type="Proteomes" id="UP000563601"/>
    </source>
</evidence>
<evidence type="ECO:0000256" key="1">
    <source>
        <dbReference type="ARBA" id="ARBA00004383"/>
    </source>
</evidence>
<sequence>MGQAYPLDSISQLSNRQFSIPLRTVTLLRNGAFALGATGLLLFGMTQLIATDYQAPPEALPPKVAPIHMPEVKPTVHRKEPVKKPQELPPPMQPVTVDRRVEPGDIPISFEPPVVTKRKLGPAIVSSDPLPIYKPAPSYPRRALARGIEGYVVVEFTISKNGSVKNPSVVGGYDGSGAPTDIFNSAALNAVERFKYRPLLSEGQPVEKHGVRNRITFKMAE</sequence>
<evidence type="ECO:0000256" key="3">
    <source>
        <dbReference type="ARBA" id="ARBA00022448"/>
    </source>
</evidence>
<comment type="similarity">
    <text evidence="2 10">Belongs to the TonB family.</text>
</comment>
<keyword evidence="4 10" id="KW-1003">Cell membrane</keyword>
<dbReference type="GO" id="GO:0015031">
    <property type="term" value="P:protein transport"/>
    <property type="evidence" value="ECO:0007669"/>
    <property type="project" value="UniProtKB-UniRule"/>
</dbReference>
<dbReference type="GO" id="GO:0030288">
    <property type="term" value="C:outer membrane-bounded periplasmic space"/>
    <property type="evidence" value="ECO:0007669"/>
    <property type="project" value="InterPro"/>
</dbReference>
<dbReference type="Gene3D" id="3.30.1150.10">
    <property type="match status" value="1"/>
</dbReference>
<evidence type="ECO:0000313" key="12">
    <source>
        <dbReference type="EMBL" id="MBB5211152.1"/>
    </source>
</evidence>
<evidence type="ECO:0000256" key="6">
    <source>
        <dbReference type="ARBA" id="ARBA00022692"/>
    </source>
</evidence>
<dbReference type="RefSeq" id="WP_202620660.1">
    <property type="nucleotide sequence ID" value="NZ_CP047491.1"/>
</dbReference>
<dbReference type="PRINTS" id="PR01374">
    <property type="entry name" value="TONBPROTEIN"/>
</dbReference>
<evidence type="ECO:0000256" key="7">
    <source>
        <dbReference type="ARBA" id="ARBA00022927"/>
    </source>
</evidence>
<dbReference type="InterPro" id="IPR006260">
    <property type="entry name" value="TonB/TolA_C"/>
</dbReference>
<dbReference type="GO" id="GO:0031992">
    <property type="term" value="F:energy transducer activity"/>
    <property type="evidence" value="ECO:0007669"/>
    <property type="project" value="InterPro"/>
</dbReference>
<accession>A0AA89PTZ5</accession>
<keyword evidence="8" id="KW-1133">Transmembrane helix</keyword>
<dbReference type="GO" id="GO:0005886">
    <property type="term" value="C:plasma membrane"/>
    <property type="evidence" value="ECO:0007669"/>
    <property type="project" value="UniProtKB-SubCell"/>
</dbReference>
<keyword evidence="6" id="KW-0812">Transmembrane</keyword>
<dbReference type="EMBL" id="JACHHR010000002">
    <property type="protein sequence ID" value="MBB5211152.1"/>
    <property type="molecule type" value="Genomic_DNA"/>
</dbReference>
<feature type="domain" description="TonB C-terminal" evidence="11">
    <location>
        <begin position="124"/>
        <end position="221"/>
    </location>
</feature>
<reference evidence="12 13" key="1">
    <citation type="submission" date="2020-08" db="EMBL/GenBank/DDBJ databases">
        <title>Genomic Encyclopedia of Type Strains, Phase IV (KMG-IV): sequencing the most valuable type-strain genomes for metagenomic binning, comparative biology and taxonomic classification.</title>
        <authorList>
            <person name="Goeker M."/>
        </authorList>
    </citation>
    <scope>NUCLEOTIDE SEQUENCE [LARGE SCALE GENOMIC DNA]</scope>
    <source>
        <strain evidence="12 13">DSM 11525</strain>
    </source>
</reference>
<dbReference type="PANTHER" id="PTHR33446">
    <property type="entry name" value="PROTEIN TONB-RELATED"/>
    <property type="match status" value="1"/>
</dbReference>
<dbReference type="Pfam" id="PF03544">
    <property type="entry name" value="TonB_C"/>
    <property type="match status" value="1"/>
</dbReference>
<evidence type="ECO:0000256" key="2">
    <source>
        <dbReference type="ARBA" id="ARBA00006555"/>
    </source>
</evidence>
<dbReference type="GO" id="GO:0055085">
    <property type="term" value="P:transmembrane transport"/>
    <property type="evidence" value="ECO:0007669"/>
    <property type="project" value="InterPro"/>
</dbReference>
<protein>
    <recommendedName>
        <fullName evidence="10">Protein TonB</fullName>
    </recommendedName>
</protein>
<dbReference type="AlphaFoldDB" id="A0AA89PTZ5"/>
<evidence type="ECO:0000256" key="4">
    <source>
        <dbReference type="ARBA" id="ARBA00022475"/>
    </source>
</evidence>
<name>A0AA89PTZ5_9GAMM</name>
<proteinExistence type="inferred from homology"/>